<reference evidence="3" key="2">
    <citation type="submission" date="2021-02" db="UniProtKB">
        <authorList>
            <consortium name="EnsemblMetazoa"/>
        </authorList>
    </citation>
    <scope>IDENTIFICATION</scope>
    <source>
        <strain evidence="3">JHB</strain>
    </source>
</reference>
<dbReference type="Proteomes" id="UP000002320">
    <property type="component" value="Unassembled WGS sequence"/>
</dbReference>
<dbReference type="EnsemblMetazoa" id="CPIJ012253-RA">
    <property type="protein sequence ID" value="CPIJ012253-PA"/>
    <property type="gene ID" value="CPIJ012253"/>
</dbReference>
<feature type="signal peptide" evidence="1">
    <location>
        <begin position="1"/>
        <end position="26"/>
    </location>
</feature>
<dbReference type="EMBL" id="DS232210">
    <property type="protein sequence ID" value="EDS37533.1"/>
    <property type="molecule type" value="Genomic_DNA"/>
</dbReference>
<keyword evidence="4" id="KW-1185">Reference proteome</keyword>
<feature type="chain" id="PRO_5011408967" evidence="1">
    <location>
        <begin position="27"/>
        <end position="202"/>
    </location>
</feature>
<protein>
    <submittedName>
        <fullName evidence="2">20.2 kDa salivary peptide</fullName>
    </submittedName>
</protein>
<evidence type="ECO:0000313" key="3">
    <source>
        <dbReference type="EnsemblMetazoa" id="CPIJ012253-PA"/>
    </source>
</evidence>
<dbReference type="VEuPathDB" id="VectorBase:CPIJ012253"/>
<dbReference type="AlphaFoldDB" id="B0WZL9"/>
<accession>B0WZL9</accession>
<dbReference type="VEuPathDB" id="VectorBase:CQUJHB014002"/>
<evidence type="ECO:0000313" key="2">
    <source>
        <dbReference type="EMBL" id="EDS37533.1"/>
    </source>
</evidence>
<dbReference type="HOGENOM" id="CLU_1355838_0_0_1"/>
<keyword evidence="1" id="KW-0732">Signal</keyword>
<organism>
    <name type="scientific">Culex quinquefasciatus</name>
    <name type="common">Southern house mosquito</name>
    <name type="synonym">Culex pungens</name>
    <dbReference type="NCBI Taxonomy" id="7176"/>
    <lineage>
        <taxon>Eukaryota</taxon>
        <taxon>Metazoa</taxon>
        <taxon>Ecdysozoa</taxon>
        <taxon>Arthropoda</taxon>
        <taxon>Hexapoda</taxon>
        <taxon>Insecta</taxon>
        <taxon>Pterygota</taxon>
        <taxon>Neoptera</taxon>
        <taxon>Endopterygota</taxon>
        <taxon>Diptera</taxon>
        <taxon>Nematocera</taxon>
        <taxon>Culicoidea</taxon>
        <taxon>Culicidae</taxon>
        <taxon>Culicinae</taxon>
        <taxon>Culicini</taxon>
        <taxon>Culex</taxon>
        <taxon>Culex</taxon>
    </lineage>
</organism>
<dbReference type="InParanoid" id="B0WZL9"/>
<proteinExistence type="predicted"/>
<reference evidence="2" key="1">
    <citation type="submission" date="2007-03" db="EMBL/GenBank/DDBJ databases">
        <title>Annotation of Culex pipiens quinquefasciatus.</title>
        <authorList>
            <consortium name="The Broad Institute Genome Sequencing Platform"/>
            <person name="Atkinson P.W."/>
            <person name="Hemingway J."/>
            <person name="Christensen B.M."/>
            <person name="Higgs S."/>
            <person name="Kodira C."/>
            <person name="Hannick L."/>
            <person name="Megy K."/>
            <person name="O'Leary S."/>
            <person name="Pearson M."/>
            <person name="Haas B.J."/>
            <person name="Mauceli E."/>
            <person name="Wortman J.R."/>
            <person name="Lee N.H."/>
            <person name="Guigo R."/>
            <person name="Stanke M."/>
            <person name="Alvarado L."/>
            <person name="Amedeo P."/>
            <person name="Antoine C.H."/>
            <person name="Arensburger P."/>
            <person name="Bidwell S.L."/>
            <person name="Crawford M."/>
            <person name="Camaro F."/>
            <person name="Devon K."/>
            <person name="Engels R."/>
            <person name="Hammond M."/>
            <person name="Howarth C."/>
            <person name="Koehrsen M."/>
            <person name="Lawson D."/>
            <person name="Montgomery P."/>
            <person name="Nene V."/>
            <person name="Nusbaum C."/>
            <person name="Puiu D."/>
            <person name="Romero-Severson J."/>
            <person name="Severson D.W."/>
            <person name="Shumway M."/>
            <person name="Sisk P."/>
            <person name="Stolte C."/>
            <person name="Zeng Q."/>
            <person name="Eisenstadt E."/>
            <person name="Fraser-Liggett C."/>
            <person name="Strausberg R."/>
            <person name="Galagan J."/>
            <person name="Birren B."/>
            <person name="Collins F.H."/>
        </authorList>
    </citation>
    <scope>NUCLEOTIDE SEQUENCE [LARGE SCALE GENOMIC DNA]</scope>
    <source>
        <strain evidence="2">JHB</strain>
    </source>
</reference>
<dbReference type="KEGG" id="cqu:CpipJ_CPIJ012253"/>
<gene>
    <name evidence="3" type="primary">6045475</name>
    <name evidence="2" type="ORF">CpipJ_CPIJ012253</name>
</gene>
<evidence type="ECO:0000256" key="1">
    <source>
        <dbReference type="SAM" id="SignalP"/>
    </source>
</evidence>
<name>B0WZL9_CULQU</name>
<sequence length="202" mass="23108">MPLTTTVPKKILMIFFIFTFIQCAKAETLAEEIENLRVVYQKAQHQYFAKIIEILKPPSAVKINIPPNMILSLFESSTEEDDQKSLMNLFPAIDSNQETTFNKFAEWFEKDFRRGLQKTLLAFACWATTGETYSTLLSKPDNFRKYGTLFSHAFSISKEGKRAVTEAATLNVKYCDLTKTVDNHLASYTSTSMLEKLKMISK</sequence>
<evidence type="ECO:0000313" key="4">
    <source>
        <dbReference type="Proteomes" id="UP000002320"/>
    </source>
</evidence>